<protein>
    <submittedName>
        <fullName evidence="1">Uncharacterized protein</fullName>
    </submittedName>
</protein>
<proteinExistence type="predicted"/>
<evidence type="ECO:0000313" key="1">
    <source>
        <dbReference type="EMBL" id="KAF5756072.1"/>
    </source>
</evidence>
<dbReference type="Proteomes" id="UP000215914">
    <property type="component" value="Unassembled WGS sequence"/>
</dbReference>
<sequence>MSSSESSGVYDDHDPMELVSDYEYGPVAEVLTLDKDSDPEEDLDFISNDDDMDDFQPLALPVLAINDVPLEDDVLALSPQLHDIVIVGHPEGEHLVEVIPFPAIPLAAIQHDDWPFVIDLHDDNDVVPVFHVDHLDVAILHVVSPVVYVVDISYDSDSRESVTSSALRTVGLEAHPADDASSAVCDTRPI</sequence>
<evidence type="ECO:0000313" key="2">
    <source>
        <dbReference type="Proteomes" id="UP000215914"/>
    </source>
</evidence>
<name>A0A9K3GUC5_HELAN</name>
<reference evidence="1" key="1">
    <citation type="journal article" date="2017" name="Nature">
        <title>The sunflower genome provides insights into oil metabolism, flowering and Asterid evolution.</title>
        <authorList>
            <person name="Badouin H."/>
            <person name="Gouzy J."/>
            <person name="Grassa C.J."/>
            <person name="Murat F."/>
            <person name="Staton S.E."/>
            <person name="Cottret L."/>
            <person name="Lelandais-Briere C."/>
            <person name="Owens G.L."/>
            <person name="Carrere S."/>
            <person name="Mayjonade B."/>
            <person name="Legrand L."/>
            <person name="Gill N."/>
            <person name="Kane N.C."/>
            <person name="Bowers J.E."/>
            <person name="Hubner S."/>
            <person name="Bellec A."/>
            <person name="Berard A."/>
            <person name="Berges H."/>
            <person name="Blanchet N."/>
            <person name="Boniface M.C."/>
            <person name="Brunel D."/>
            <person name="Catrice O."/>
            <person name="Chaidir N."/>
            <person name="Claudel C."/>
            <person name="Donnadieu C."/>
            <person name="Faraut T."/>
            <person name="Fievet G."/>
            <person name="Helmstetter N."/>
            <person name="King M."/>
            <person name="Knapp S.J."/>
            <person name="Lai Z."/>
            <person name="Le Paslier M.C."/>
            <person name="Lippi Y."/>
            <person name="Lorenzon L."/>
            <person name="Mandel J.R."/>
            <person name="Marage G."/>
            <person name="Marchand G."/>
            <person name="Marquand E."/>
            <person name="Bret-Mestries E."/>
            <person name="Morien E."/>
            <person name="Nambeesan S."/>
            <person name="Nguyen T."/>
            <person name="Pegot-Espagnet P."/>
            <person name="Pouilly N."/>
            <person name="Raftis F."/>
            <person name="Sallet E."/>
            <person name="Schiex T."/>
            <person name="Thomas J."/>
            <person name="Vandecasteele C."/>
            <person name="Vares D."/>
            <person name="Vear F."/>
            <person name="Vautrin S."/>
            <person name="Crespi M."/>
            <person name="Mangin B."/>
            <person name="Burke J.M."/>
            <person name="Salse J."/>
            <person name="Munos S."/>
            <person name="Vincourt P."/>
            <person name="Rieseberg L.H."/>
            <person name="Langlade N.B."/>
        </authorList>
    </citation>
    <scope>NUCLEOTIDE SEQUENCE</scope>
    <source>
        <tissue evidence="1">Leaves</tissue>
    </source>
</reference>
<dbReference type="EMBL" id="MNCJ02000332">
    <property type="protein sequence ID" value="KAF5756072.1"/>
    <property type="molecule type" value="Genomic_DNA"/>
</dbReference>
<gene>
    <name evidence="1" type="ORF">HanXRQr2_Chr17g0810321</name>
</gene>
<reference evidence="1" key="2">
    <citation type="submission" date="2020-06" db="EMBL/GenBank/DDBJ databases">
        <title>Helianthus annuus Genome sequencing and assembly Release 2.</title>
        <authorList>
            <person name="Gouzy J."/>
            <person name="Langlade N."/>
            <person name="Munos S."/>
        </authorList>
    </citation>
    <scope>NUCLEOTIDE SEQUENCE</scope>
    <source>
        <tissue evidence="1">Leaves</tissue>
    </source>
</reference>
<organism evidence="1 2">
    <name type="scientific">Helianthus annuus</name>
    <name type="common">Common sunflower</name>
    <dbReference type="NCBI Taxonomy" id="4232"/>
    <lineage>
        <taxon>Eukaryota</taxon>
        <taxon>Viridiplantae</taxon>
        <taxon>Streptophyta</taxon>
        <taxon>Embryophyta</taxon>
        <taxon>Tracheophyta</taxon>
        <taxon>Spermatophyta</taxon>
        <taxon>Magnoliopsida</taxon>
        <taxon>eudicotyledons</taxon>
        <taxon>Gunneridae</taxon>
        <taxon>Pentapetalae</taxon>
        <taxon>asterids</taxon>
        <taxon>campanulids</taxon>
        <taxon>Asterales</taxon>
        <taxon>Asteraceae</taxon>
        <taxon>Asteroideae</taxon>
        <taxon>Heliantheae alliance</taxon>
        <taxon>Heliantheae</taxon>
        <taxon>Helianthus</taxon>
    </lineage>
</organism>
<keyword evidence="2" id="KW-1185">Reference proteome</keyword>
<dbReference type="Gramene" id="mRNA:HanXRQr2_Chr17g0810321">
    <property type="protein sequence ID" value="CDS:HanXRQr2_Chr17g0810321.1"/>
    <property type="gene ID" value="HanXRQr2_Chr17g0810321"/>
</dbReference>
<dbReference type="AlphaFoldDB" id="A0A9K3GUC5"/>
<accession>A0A9K3GUC5</accession>
<comment type="caution">
    <text evidence="1">The sequence shown here is derived from an EMBL/GenBank/DDBJ whole genome shotgun (WGS) entry which is preliminary data.</text>
</comment>